<evidence type="ECO:0000313" key="2">
    <source>
        <dbReference type="Proteomes" id="UP001519343"/>
    </source>
</evidence>
<sequence>MIPPIGFGSKNGKGTGFGRIVKVYDTLRVQPK</sequence>
<evidence type="ECO:0000313" key="1">
    <source>
        <dbReference type="EMBL" id="MBP1930188.1"/>
    </source>
</evidence>
<dbReference type="EMBL" id="JAGGKT010000001">
    <property type="protein sequence ID" value="MBP1930188.1"/>
    <property type="molecule type" value="Genomic_DNA"/>
</dbReference>
<gene>
    <name evidence="1" type="ORF">J2Z37_000175</name>
</gene>
<organism evidence="1 2">
    <name type="scientific">Ammoniphilus resinae</name>
    <dbReference type="NCBI Taxonomy" id="861532"/>
    <lineage>
        <taxon>Bacteria</taxon>
        <taxon>Bacillati</taxon>
        <taxon>Bacillota</taxon>
        <taxon>Bacilli</taxon>
        <taxon>Bacillales</taxon>
        <taxon>Paenibacillaceae</taxon>
        <taxon>Aneurinibacillus group</taxon>
        <taxon>Ammoniphilus</taxon>
    </lineage>
</organism>
<protein>
    <submittedName>
        <fullName evidence="1">Uncharacterized protein</fullName>
    </submittedName>
</protein>
<comment type="caution">
    <text evidence="1">The sequence shown here is derived from an EMBL/GenBank/DDBJ whole genome shotgun (WGS) entry which is preliminary data.</text>
</comment>
<reference evidence="1 2" key="1">
    <citation type="submission" date="2021-03" db="EMBL/GenBank/DDBJ databases">
        <title>Genomic Encyclopedia of Type Strains, Phase IV (KMG-IV): sequencing the most valuable type-strain genomes for metagenomic binning, comparative biology and taxonomic classification.</title>
        <authorList>
            <person name="Goeker M."/>
        </authorList>
    </citation>
    <scope>NUCLEOTIDE SEQUENCE [LARGE SCALE GENOMIC DNA]</scope>
    <source>
        <strain evidence="1 2">DSM 24738</strain>
    </source>
</reference>
<dbReference type="Proteomes" id="UP001519343">
    <property type="component" value="Unassembled WGS sequence"/>
</dbReference>
<keyword evidence="2" id="KW-1185">Reference proteome</keyword>
<name>A0ABS4GIV8_9BACL</name>
<proteinExistence type="predicted"/>
<accession>A0ABS4GIV8</accession>